<accession>A0ACC2TSG6</accession>
<name>A0ACC2TSG6_9FUNG</name>
<organism evidence="1 2">
    <name type="scientific">Entomophthora muscae</name>
    <dbReference type="NCBI Taxonomy" id="34485"/>
    <lineage>
        <taxon>Eukaryota</taxon>
        <taxon>Fungi</taxon>
        <taxon>Fungi incertae sedis</taxon>
        <taxon>Zoopagomycota</taxon>
        <taxon>Entomophthoromycotina</taxon>
        <taxon>Entomophthoromycetes</taxon>
        <taxon>Entomophthorales</taxon>
        <taxon>Entomophthoraceae</taxon>
        <taxon>Entomophthora</taxon>
    </lineage>
</organism>
<evidence type="ECO:0000313" key="2">
    <source>
        <dbReference type="Proteomes" id="UP001165960"/>
    </source>
</evidence>
<reference evidence="1" key="1">
    <citation type="submission" date="2022-04" db="EMBL/GenBank/DDBJ databases">
        <title>Genome of the entomopathogenic fungus Entomophthora muscae.</title>
        <authorList>
            <person name="Elya C."/>
            <person name="Lovett B.R."/>
            <person name="Lee E."/>
            <person name="Macias A.M."/>
            <person name="Hajek A.E."/>
            <person name="De Bivort B.L."/>
            <person name="Kasson M.T."/>
            <person name="De Fine Licht H.H."/>
            <person name="Stajich J.E."/>
        </authorList>
    </citation>
    <scope>NUCLEOTIDE SEQUENCE</scope>
    <source>
        <strain evidence="1">Berkeley</strain>
    </source>
</reference>
<keyword evidence="2" id="KW-1185">Reference proteome</keyword>
<proteinExistence type="predicted"/>
<dbReference type="EMBL" id="QTSX02002187">
    <property type="protein sequence ID" value="KAJ9077648.1"/>
    <property type="molecule type" value="Genomic_DNA"/>
</dbReference>
<gene>
    <name evidence="1" type="ORF">DSO57_1014886</name>
</gene>
<evidence type="ECO:0000313" key="1">
    <source>
        <dbReference type="EMBL" id="KAJ9077648.1"/>
    </source>
</evidence>
<dbReference type="Proteomes" id="UP001165960">
    <property type="component" value="Unassembled WGS sequence"/>
</dbReference>
<comment type="caution">
    <text evidence="1">The sequence shown here is derived from an EMBL/GenBank/DDBJ whole genome shotgun (WGS) entry which is preliminary data.</text>
</comment>
<sequence length="118" mass="12549">MGAIVSPLFPLELALEPEIVSLGFPAFVLFPPEMPLPSEPASPGFPAFVLFPPGLPLPPNTSSPGFPAFVLFPPELPLPPDPASPLLLEDLSCGIAVLLDVDLLLRLGYCSKVFLWMA</sequence>
<protein>
    <submittedName>
        <fullName evidence="1">Uncharacterized protein</fullName>
    </submittedName>
</protein>